<dbReference type="Pfam" id="PF08671">
    <property type="entry name" value="SinI"/>
    <property type="match status" value="1"/>
</dbReference>
<dbReference type="InterPro" id="IPR010982">
    <property type="entry name" value="Lambda_DNA-bd_dom_sf"/>
</dbReference>
<dbReference type="Pfam" id="PF01381">
    <property type="entry name" value="HTH_3"/>
    <property type="match status" value="1"/>
</dbReference>
<dbReference type="InterPro" id="IPR010981">
    <property type="entry name" value="SinR/SinI_dimer_dom"/>
</dbReference>
<evidence type="ECO:0000313" key="4">
    <source>
        <dbReference type="EMBL" id="MEL3970697.1"/>
    </source>
</evidence>
<feature type="domain" description="Sin" evidence="3">
    <location>
        <begin position="66"/>
        <end position="104"/>
    </location>
</feature>
<organism evidence="4 5">
    <name type="scientific">Rossellomorea oryzaecorticis</name>
    <dbReference type="NCBI Taxonomy" id="1396505"/>
    <lineage>
        <taxon>Bacteria</taxon>
        <taxon>Bacillati</taxon>
        <taxon>Bacillota</taxon>
        <taxon>Bacilli</taxon>
        <taxon>Bacillales</taxon>
        <taxon>Bacillaceae</taxon>
        <taxon>Rossellomorea</taxon>
    </lineage>
</organism>
<dbReference type="PANTHER" id="PTHR46797">
    <property type="entry name" value="HTH-TYPE TRANSCRIPTIONAL REGULATOR"/>
    <property type="match status" value="1"/>
</dbReference>
<protein>
    <submittedName>
        <fullName evidence="4">Helix-turn-helix domain-containing protein</fullName>
    </submittedName>
</protein>
<dbReference type="EMBL" id="JBBYAF010000001">
    <property type="protein sequence ID" value="MEL3970697.1"/>
    <property type="molecule type" value="Genomic_DNA"/>
</dbReference>
<evidence type="ECO:0000259" key="2">
    <source>
        <dbReference type="PROSITE" id="PS50943"/>
    </source>
</evidence>
<dbReference type="CDD" id="cd00093">
    <property type="entry name" value="HTH_XRE"/>
    <property type="match status" value="1"/>
</dbReference>
<dbReference type="SMART" id="SM00530">
    <property type="entry name" value="HTH_XRE"/>
    <property type="match status" value="1"/>
</dbReference>
<sequence>MSELVGELLKHYREDRGMTINELSQQADISKSYISSIERGLQKNPSIQILQKLADSLNISLNQLLPKNYDKEFFIDDEWLQLVKLAIDEGLTKQEFLEYIQFVQFKRRNSN</sequence>
<evidence type="ECO:0000256" key="1">
    <source>
        <dbReference type="ARBA" id="ARBA00023125"/>
    </source>
</evidence>
<keyword evidence="5" id="KW-1185">Reference proteome</keyword>
<dbReference type="Proteomes" id="UP001389717">
    <property type="component" value="Unassembled WGS sequence"/>
</dbReference>
<dbReference type="PROSITE" id="PS50943">
    <property type="entry name" value="HTH_CROC1"/>
    <property type="match status" value="1"/>
</dbReference>
<dbReference type="InterPro" id="IPR050807">
    <property type="entry name" value="TransReg_Diox_bact_type"/>
</dbReference>
<evidence type="ECO:0000259" key="3">
    <source>
        <dbReference type="PROSITE" id="PS51500"/>
    </source>
</evidence>
<dbReference type="SUPFAM" id="SSF47406">
    <property type="entry name" value="SinR repressor dimerisation domain-like"/>
    <property type="match status" value="1"/>
</dbReference>
<dbReference type="Gene3D" id="1.10.260.40">
    <property type="entry name" value="lambda repressor-like DNA-binding domains"/>
    <property type="match status" value="1"/>
</dbReference>
<gene>
    <name evidence="4" type="ORF">AAEO50_00245</name>
</gene>
<dbReference type="PANTHER" id="PTHR46797:SF1">
    <property type="entry name" value="METHYLPHOSPHONATE SYNTHASE"/>
    <property type="match status" value="1"/>
</dbReference>
<proteinExistence type="predicted"/>
<reference evidence="4 5" key="1">
    <citation type="submission" date="2024-04" db="EMBL/GenBank/DDBJ databases">
        <title>Bacillus oryzaecorticis sp. nov., a moderately halophilic bacterium isolated from rice husks.</title>
        <authorList>
            <person name="Zhu H.-S."/>
        </authorList>
    </citation>
    <scope>NUCLEOTIDE SEQUENCE [LARGE SCALE GENOMIC DNA]</scope>
    <source>
        <strain evidence="4 5">ZC255</strain>
    </source>
</reference>
<accession>A0ABU9K3Y9</accession>
<dbReference type="InterPro" id="IPR036281">
    <property type="entry name" value="SinR/SinI_dimer_dom_sf"/>
</dbReference>
<dbReference type="PROSITE" id="PS51500">
    <property type="entry name" value="SIN"/>
    <property type="match status" value="1"/>
</dbReference>
<name>A0ABU9K3Y9_9BACI</name>
<dbReference type="InterPro" id="IPR001387">
    <property type="entry name" value="Cro/C1-type_HTH"/>
</dbReference>
<evidence type="ECO:0000313" key="5">
    <source>
        <dbReference type="Proteomes" id="UP001389717"/>
    </source>
</evidence>
<keyword evidence="1" id="KW-0238">DNA-binding</keyword>
<feature type="domain" description="HTH cro/C1-type" evidence="2">
    <location>
        <begin position="9"/>
        <end position="64"/>
    </location>
</feature>
<dbReference type="RefSeq" id="WP_341979177.1">
    <property type="nucleotide sequence ID" value="NZ_JBBYAF010000001.1"/>
</dbReference>
<dbReference type="SUPFAM" id="SSF47413">
    <property type="entry name" value="lambda repressor-like DNA-binding domains"/>
    <property type="match status" value="1"/>
</dbReference>
<comment type="caution">
    <text evidence="4">The sequence shown here is derived from an EMBL/GenBank/DDBJ whole genome shotgun (WGS) entry which is preliminary data.</text>
</comment>